<dbReference type="HOGENOM" id="CLU_183086_0_0_10"/>
<evidence type="ECO:0000313" key="2">
    <source>
        <dbReference type="Proteomes" id="UP000002774"/>
    </source>
</evidence>
<sequence length="95" mass="10520">MTTNPNMSWVYDTMFSIPGMNEAVKIDLKLNRKTILLLDSVIGIGLSNKEGESAPGLTEMIPKEMQDELRAFSEECLSKAGLTELSIKLKNFPGK</sequence>
<dbReference type="AlphaFoldDB" id="H1Y9S1"/>
<organism evidence="1 2">
    <name type="scientific">Mucilaginibacter paludis DSM 18603</name>
    <dbReference type="NCBI Taxonomy" id="714943"/>
    <lineage>
        <taxon>Bacteria</taxon>
        <taxon>Pseudomonadati</taxon>
        <taxon>Bacteroidota</taxon>
        <taxon>Sphingobacteriia</taxon>
        <taxon>Sphingobacteriales</taxon>
        <taxon>Sphingobacteriaceae</taxon>
        <taxon>Mucilaginibacter</taxon>
    </lineage>
</organism>
<dbReference type="OrthoDB" id="798544at2"/>
<evidence type="ECO:0000313" key="1">
    <source>
        <dbReference type="EMBL" id="EHQ31104.1"/>
    </source>
</evidence>
<accession>H1Y9S1</accession>
<name>H1Y9S1_9SPHI</name>
<proteinExistence type="predicted"/>
<dbReference type="EMBL" id="CM001403">
    <property type="protein sequence ID" value="EHQ31104.1"/>
    <property type="molecule type" value="Genomic_DNA"/>
</dbReference>
<dbReference type="RefSeq" id="WP_008513307.1">
    <property type="nucleotide sequence ID" value="NZ_CM001403.1"/>
</dbReference>
<dbReference type="Proteomes" id="UP000002774">
    <property type="component" value="Chromosome"/>
</dbReference>
<gene>
    <name evidence="1" type="ORF">Mucpa_7061</name>
</gene>
<keyword evidence="2" id="KW-1185">Reference proteome</keyword>
<reference evidence="1" key="1">
    <citation type="submission" date="2011-09" db="EMBL/GenBank/DDBJ databases">
        <title>The permanent draft genome of Mucilaginibacter paludis DSM 18603.</title>
        <authorList>
            <consortium name="US DOE Joint Genome Institute (JGI-PGF)"/>
            <person name="Lucas S."/>
            <person name="Han J."/>
            <person name="Lapidus A."/>
            <person name="Bruce D."/>
            <person name="Goodwin L."/>
            <person name="Pitluck S."/>
            <person name="Peters L."/>
            <person name="Kyrpides N."/>
            <person name="Mavromatis K."/>
            <person name="Ivanova N."/>
            <person name="Mikhailova N."/>
            <person name="Held B."/>
            <person name="Detter J.C."/>
            <person name="Tapia R."/>
            <person name="Han C."/>
            <person name="Land M."/>
            <person name="Hauser L."/>
            <person name="Markowitz V."/>
            <person name="Cheng J.-F."/>
            <person name="Hugenholtz P."/>
            <person name="Woyke T."/>
            <person name="Wu D."/>
            <person name="Tindall B."/>
            <person name="Brambilla E."/>
            <person name="Klenk H.-P."/>
            <person name="Eisen J.A."/>
        </authorList>
    </citation>
    <scope>NUCLEOTIDE SEQUENCE [LARGE SCALE GENOMIC DNA]</scope>
    <source>
        <strain evidence="1">DSM 18603</strain>
    </source>
</reference>
<dbReference type="eggNOG" id="ENOG50330XV">
    <property type="taxonomic scope" value="Bacteria"/>
</dbReference>
<protein>
    <submittedName>
        <fullName evidence="1">Uncharacterized protein</fullName>
    </submittedName>
</protein>